<evidence type="ECO:0000313" key="3">
    <source>
        <dbReference type="Proteomes" id="UP001614391"/>
    </source>
</evidence>
<protein>
    <submittedName>
        <fullName evidence="2">Uncharacterized protein</fullName>
    </submittedName>
</protein>
<dbReference type="Proteomes" id="UP001614391">
    <property type="component" value="Unassembled WGS sequence"/>
</dbReference>
<dbReference type="InterPro" id="IPR055593">
    <property type="entry name" value="DUF7169"/>
</dbReference>
<accession>A0ABW8D399</accession>
<name>A0ABW8D399_STRBI</name>
<gene>
    <name evidence="2" type="ORF">ACIGW0_31325</name>
</gene>
<dbReference type="Pfam" id="PF23773">
    <property type="entry name" value="DUF7169"/>
    <property type="match status" value="1"/>
</dbReference>
<keyword evidence="3" id="KW-1185">Reference proteome</keyword>
<evidence type="ECO:0000256" key="1">
    <source>
        <dbReference type="SAM" id="MobiDB-lite"/>
    </source>
</evidence>
<comment type="caution">
    <text evidence="2">The sequence shown here is derived from an EMBL/GenBank/DDBJ whole genome shotgun (WGS) entry which is preliminary data.</text>
</comment>
<dbReference type="EMBL" id="JBITYT010000023">
    <property type="protein sequence ID" value="MFI9123832.1"/>
    <property type="molecule type" value="Genomic_DNA"/>
</dbReference>
<proteinExistence type="predicted"/>
<evidence type="ECO:0000313" key="2">
    <source>
        <dbReference type="EMBL" id="MFI9123832.1"/>
    </source>
</evidence>
<dbReference type="RefSeq" id="WP_399621590.1">
    <property type="nucleotide sequence ID" value="NZ_JBITYT010000023.1"/>
</dbReference>
<reference evidence="2 3" key="1">
    <citation type="submission" date="2024-10" db="EMBL/GenBank/DDBJ databases">
        <title>The Natural Products Discovery Center: Release of the First 8490 Sequenced Strains for Exploring Actinobacteria Biosynthetic Diversity.</title>
        <authorList>
            <person name="Kalkreuter E."/>
            <person name="Kautsar S.A."/>
            <person name="Yang D."/>
            <person name="Bader C.D."/>
            <person name="Teijaro C.N."/>
            <person name="Fluegel L."/>
            <person name="Davis C.M."/>
            <person name="Simpson J.R."/>
            <person name="Lauterbach L."/>
            <person name="Steele A.D."/>
            <person name="Gui C."/>
            <person name="Meng S."/>
            <person name="Li G."/>
            <person name="Viehrig K."/>
            <person name="Ye F."/>
            <person name="Su P."/>
            <person name="Kiefer A.F."/>
            <person name="Nichols A."/>
            <person name="Cepeda A.J."/>
            <person name="Yan W."/>
            <person name="Fan B."/>
            <person name="Jiang Y."/>
            <person name="Adhikari A."/>
            <person name="Zheng C.-J."/>
            <person name="Schuster L."/>
            <person name="Cowan T.M."/>
            <person name="Smanski M.J."/>
            <person name="Chevrette M.G."/>
            <person name="De Carvalho L.P.S."/>
            <person name="Shen B."/>
        </authorList>
    </citation>
    <scope>NUCLEOTIDE SEQUENCE [LARGE SCALE GENOMIC DNA]</scope>
    <source>
        <strain evidence="2 3">NPDC053346</strain>
    </source>
</reference>
<feature type="region of interest" description="Disordered" evidence="1">
    <location>
        <begin position="40"/>
        <end position="64"/>
    </location>
</feature>
<sequence>MTYSPDQIAQGQRMIELADGLDRDLAEMRQLLAALGDAATMPGRVPDADADGTGRQATRGPSRPTERIALDDRRLALLTEMHRGAVQLPYAVAVVRGIVASMDRALALWEGEEPVHSKGEMP</sequence>
<organism evidence="2 3">
    <name type="scientific">Streptomyces bikiniensis</name>
    <dbReference type="NCBI Taxonomy" id="1896"/>
    <lineage>
        <taxon>Bacteria</taxon>
        <taxon>Bacillati</taxon>
        <taxon>Actinomycetota</taxon>
        <taxon>Actinomycetes</taxon>
        <taxon>Kitasatosporales</taxon>
        <taxon>Streptomycetaceae</taxon>
        <taxon>Streptomyces</taxon>
    </lineage>
</organism>